<evidence type="ECO:0000313" key="3">
    <source>
        <dbReference type="Proteomes" id="UP000054558"/>
    </source>
</evidence>
<dbReference type="OrthoDB" id="1743733at2759"/>
<protein>
    <recommendedName>
        <fullName evidence="1">DM2 domain-containing protein</fullName>
    </recommendedName>
</protein>
<dbReference type="InterPro" id="IPR058939">
    <property type="entry name" value="Mtase_EDM2"/>
</dbReference>
<reference evidence="2 3" key="1">
    <citation type="journal article" date="2014" name="Nat. Commun.">
        <title>Klebsormidium flaccidum genome reveals primary factors for plant terrestrial adaptation.</title>
        <authorList>
            <person name="Hori K."/>
            <person name="Maruyama F."/>
            <person name="Fujisawa T."/>
            <person name="Togashi T."/>
            <person name="Yamamoto N."/>
            <person name="Seo M."/>
            <person name="Sato S."/>
            <person name="Yamada T."/>
            <person name="Mori H."/>
            <person name="Tajima N."/>
            <person name="Moriyama T."/>
            <person name="Ikeuchi M."/>
            <person name="Watanabe M."/>
            <person name="Wada H."/>
            <person name="Kobayashi K."/>
            <person name="Saito M."/>
            <person name="Masuda T."/>
            <person name="Sasaki-Sekimoto Y."/>
            <person name="Mashiguchi K."/>
            <person name="Awai K."/>
            <person name="Shimojima M."/>
            <person name="Masuda S."/>
            <person name="Iwai M."/>
            <person name="Nobusawa T."/>
            <person name="Narise T."/>
            <person name="Kondo S."/>
            <person name="Saito H."/>
            <person name="Sato R."/>
            <person name="Murakawa M."/>
            <person name="Ihara Y."/>
            <person name="Oshima-Yamada Y."/>
            <person name="Ohtaka K."/>
            <person name="Satoh M."/>
            <person name="Sonobe K."/>
            <person name="Ishii M."/>
            <person name="Ohtani R."/>
            <person name="Kanamori-Sato M."/>
            <person name="Honoki R."/>
            <person name="Miyazaki D."/>
            <person name="Mochizuki H."/>
            <person name="Umetsu J."/>
            <person name="Higashi K."/>
            <person name="Shibata D."/>
            <person name="Kamiya Y."/>
            <person name="Sato N."/>
            <person name="Nakamura Y."/>
            <person name="Tabata S."/>
            <person name="Ida S."/>
            <person name="Kurokawa K."/>
            <person name="Ohta H."/>
        </authorList>
    </citation>
    <scope>NUCLEOTIDE SEQUENCE [LARGE SCALE GENOMIC DNA]</scope>
    <source>
        <strain evidence="2 3">NIES-2285</strain>
    </source>
</reference>
<dbReference type="STRING" id="105231.A0A1Y1I8Z0"/>
<accession>A0A1Y1I8Z0</accession>
<dbReference type="PANTHER" id="PTHR46235">
    <property type="entry name" value="PHD FINGER-CONTAINING PROTEIN DDB_G0268158"/>
    <property type="match status" value="1"/>
</dbReference>
<gene>
    <name evidence="2" type="ORF">KFL_003530090</name>
</gene>
<organism evidence="2 3">
    <name type="scientific">Klebsormidium nitens</name>
    <name type="common">Green alga</name>
    <name type="synonym">Ulothrix nitens</name>
    <dbReference type="NCBI Taxonomy" id="105231"/>
    <lineage>
        <taxon>Eukaryota</taxon>
        <taxon>Viridiplantae</taxon>
        <taxon>Streptophyta</taxon>
        <taxon>Klebsormidiophyceae</taxon>
        <taxon>Klebsormidiales</taxon>
        <taxon>Klebsormidiaceae</taxon>
        <taxon>Klebsormidium</taxon>
    </lineage>
</organism>
<dbReference type="Pfam" id="PF26055">
    <property type="entry name" value="Mtase_EDM2"/>
    <property type="match status" value="1"/>
</dbReference>
<evidence type="ECO:0000313" key="2">
    <source>
        <dbReference type="EMBL" id="GAQ87445.1"/>
    </source>
</evidence>
<keyword evidence="3" id="KW-1185">Reference proteome</keyword>
<proteinExistence type="predicted"/>
<dbReference type="Proteomes" id="UP000054558">
    <property type="component" value="Unassembled WGS sequence"/>
</dbReference>
<dbReference type="AlphaFoldDB" id="A0A1Y1I8Z0"/>
<sequence>MFTFEPRLVILIAPKAAEVDNPRYELLWKDTELLKGQAFYLPGSIDDGGDVVPQHNNDPPPLYLYGRKDYSDKHHAITIEHKLLRIASGHLPPITL</sequence>
<feature type="domain" description="DM2" evidence="1">
    <location>
        <begin position="2"/>
        <end position="78"/>
    </location>
</feature>
<evidence type="ECO:0000259" key="1">
    <source>
        <dbReference type="Pfam" id="PF26055"/>
    </source>
</evidence>
<dbReference type="PANTHER" id="PTHR46235:SF3">
    <property type="entry name" value="PHD FINGER-CONTAINING PROTEIN DDB_G0268158"/>
    <property type="match status" value="1"/>
</dbReference>
<dbReference type="EMBL" id="DF237302">
    <property type="protein sequence ID" value="GAQ87445.1"/>
    <property type="molecule type" value="Genomic_DNA"/>
</dbReference>
<name>A0A1Y1I8Z0_KLENI</name>